<sequence length="577" mass="63146">MSATVKSRVSVSPQAPLPSRWRSLLFWAKTRALQGRRALRDLRDGPRKHRRDGGLAIADGTSAESVTALWPASEETAPQLVAGKIHNLRLAARALHGVEVPAGATFSFWRQLGRATRRRGFVAGRELREGCLVPSIGGGLCQLSNAIYDAALRQGLEIVERHRHTQVIAGSLAERDRDAVVFWNYVDLRLRAAAPWRLEVWLDGEALHVRIRGGAAMPAALPLPPLQRRTAPAGIDAANDCTRCGRSACHRHVAAVPDGLHRTWLVDEDWPEFAEDRRRRQQPGDRVLALPRTSVATLHAALARRWWLWRGMPLPQARLRAQRIRLQALRRRLAARDVDLVVPQSLLPELWMAGELQGRRWDVCMTALPMHLLQARLDVAAQRHPHSPTLRDFRADPALVEAERAALAQARHWITPHRALLALAGSRGLALEWRRPALTAAAAEHAAVNADTVPRVLLAASALARKGAYELREAVRGLPVLLLLPPGAQETPDFWNGIAVQRVASMAEGVRAATLVLLPAWIEQQPRGLLLAMALGKPVIATAACGLSADDGAWRCVEAGDSAALRAQVVDALGLAG</sequence>
<proteinExistence type="predicted"/>
<keyword evidence="2" id="KW-1185">Reference proteome</keyword>
<organism evidence="1 2">
    <name type="scientific">Xanthomonas rydalmerensis</name>
    <dbReference type="NCBI Taxonomy" id="3046274"/>
    <lineage>
        <taxon>Bacteria</taxon>
        <taxon>Pseudomonadati</taxon>
        <taxon>Pseudomonadota</taxon>
        <taxon>Gammaproteobacteria</taxon>
        <taxon>Lysobacterales</taxon>
        <taxon>Lysobacteraceae</taxon>
        <taxon>Xanthomonas</taxon>
    </lineage>
</organism>
<dbReference type="Pfam" id="PF04294">
    <property type="entry name" value="VanW"/>
    <property type="match status" value="1"/>
</dbReference>
<dbReference type="PANTHER" id="PTHR35788">
    <property type="entry name" value="EXPORTED PROTEIN-RELATED"/>
    <property type="match status" value="1"/>
</dbReference>
<dbReference type="SUPFAM" id="SSF53756">
    <property type="entry name" value="UDP-Glycosyltransferase/glycogen phosphorylase"/>
    <property type="match status" value="1"/>
</dbReference>
<dbReference type="PANTHER" id="PTHR35788:SF1">
    <property type="entry name" value="EXPORTED PROTEIN"/>
    <property type="match status" value="1"/>
</dbReference>
<dbReference type="CDD" id="cd01635">
    <property type="entry name" value="Glycosyltransferase_GTB-type"/>
    <property type="match status" value="1"/>
</dbReference>
<dbReference type="InterPro" id="IPR052913">
    <property type="entry name" value="Glycopeptide_resist_protein"/>
</dbReference>
<evidence type="ECO:0000313" key="1">
    <source>
        <dbReference type="EMBL" id="WOS41495.1"/>
    </source>
</evidence>
<dbReference type="Gene3D" id="3.40.50.2000">
    <property type="entry name" value="Glycogen Phosphorylase B"/>
    <property type="match status" value="1"/>
</dbReference>
<dbReference type="EMBL" id="CP126172">
    <property type="protein sequence ID" value="WOS41495.1"/>
    <property type="molecule type" value="Genomic_DNA"/>
</dbReference>
<evidence type="ECO:0000313" key="2">
    <source>
        <dbReference type="Proteomes" id="UP001302020"/>
    </source>
</evidence>
<dbReference type="Proteomes" id="UP001302020">
    <property type="component" value="Chromosome"/>
</dbReference>
<gene>
    <name evidence="1" type="ORF">QN243_03205</name>
</gene>
<dbReference type="InterPro" id="IPR007391">
    <property type="entry name" value="Vancomycin_resist_VanW"/>
</dbReference>
<name>A0ABZ0JPB8_9XANT</name>
<dbReference type="Pfam" id="PF13692">
    <property type="entry name" value="Glyco_trans_1_4"/>
    <property type="match status" value="1"/>
</dbReference>
<dbReference type="RefSeq" id="WP_317844542.1">
    <property type="nucleotide sequence ID" value="NZ_CP126170.1"/>
</dbReference>
<accession>A0ABZ0JPB8</accession>
<reference evidence="1 2" key="1">
    <citation type="submission" date="2023-05" db="EMBL/GenBank/DDBJ databases">
        <title>Xanthomonas rydalmerenesis sp. nov., a novel Xanthomonas species isolated from Fragaria x ananassa.</title>
        <authorList>
            <person name="McKnight D.J.E."/>
            <person name="Wong-Bajracharya J."/>
            <person name="Okoh E.B."/>
            <person name="Snijders F."/>
            <person name="Lidbetter F."/>
            <person name="Webster J."/>
            <person name="Djordjevic S.P."/>
            <person name="Bogema D.R."/>
            <person name="Chapman T.A."/>
        </authorList>
    </citation>
    <scope>NUCLEOTIDE SEQUENCE [LARGE SCALE GENOMIC DNA]</scope>
    <source>
        <strain evidence="1 2">DAR34883</strain>
    </source>
</reference>
<protein>
    <submittedName>
        <fullName evidence="1">VanW family protein</fullName>
    </submittedName>
</protein>